<dbReference type="AlphaFoldDB" id="A0AAV9EME0"/>
<protein>
    <submittedName>
        <fullName evidence="2">Uncharacterized protein</fullName>
    </submittedName>
</protein>
<sequence length="51" mass="5442">MGRLFTLLSTLSLLLFLAVDCRPMIDNNAFLLLPLDGVGKDEGDDSVGTSS</sequence>
<evidence type="ECO:0000313" key="2">
    <source>
        <dbReference type="EMBL" id="KAK1313983.1"/>
    </source>
</evidence>
<keyword evidence="3" id="KW-1185">Reference proteome</keyword>
<reference evidence="2" key="2">
    <citation type="submission" date="2023-06" db="EMBL/GenBank/DDBJ databases">
        <authorList>
            <person name="Ma L."/>
            <person name="Liu K.-W."/>
            <person name="Li Z."/>
            <person name="Hsiao Y.-Y."/>
            <person name="Qi Y."/>
            <person name="Fu T."/>
            <person name="Tang G."/>
            <person name="Zhang D."/>
            <person name="Sun W.-H."/>
            <person name="Liu D.-K."/>
            <person name="Li Y."/>
            <person name="Chen G.-Z."/>
            <person name="Liu X.-D."/>
            <person name="Liao X.-Y."/>
            <person name="Jiang Y.-T."/>
            <person name="Yu X."/>
            <person name="Hao Y."/>
            <person name="Huang J."/>
            <person name="Zhao X.-W."/>
            <person name="Ke S."/>
            <person name="Chen Y.-Y."/>
            <person name="Wu W.-L."/>
            <person name="Hsu J.-L."/>
            <person name="Lin Y.-F."/>
            <person name="Huang M.-D."/>
            <person name="Li C.-Y."/>
            <person name="Huang L."/>
            <person name="Wang Z.-W."/>
            <person name="Zhao X."/>
            <person name="Zhong W.-Y."/>
            <person name="Peng D.-H."/>
            <person name="Ahmad S."/>
            <person name="Lan S."/>
            <person name="Zhang J.-S."/>
            <person name="Tsai W.-C."/>
            <person name="Van De Peer Y."/>
            <person name="Liu Z.-J."/>
        </authorList>
    </citation>
    <scope>NUCLEOTIDE SEQUENCE</scope>
    <source>
        <strain evidence="2">CP</strain>
        <tissue evidence="2">Leaves</tissue>
    </source>
</reference>
<reference evidence="2" key="1">
    <citation type="journal article" date="2023" name="Nat. Commun.">
        <title>Diploid and tetraploid genomes of Acorus and the evolution of monocots.</title>
        <authorList>
            <person name="Ma L."/>
            <person name="Liu K.W."/>
            <person name="Li Z."/>
            <person name="Hsiao Y.Y."/>
            <person name="Qi Y."/>
            <person name="Fu T."/>
            <person name="Tang G.D."/>
            <person name="Zhang D."/>
            <person name="Sun W.H."/>
            <person name="Liu D.K."/>
            <person name="Li Y."/>
            <person name="Chen G.Z."/>
            <person name="Liu X.D."/>
            <person name="Liao X.Y."/>
            <person name="Jiang Y.T."/>
            <person name="Yu X."/>
            <person name="Hao Y."/>
            <person name="Huang J."/>
            <person name="Zhao X.W."/>
            <person name="Ke S."/>
            <person name="Chen Y.Y."/>
            <person name="Wu W.L."/>
            <person name="Hsu J.L."/>
            <person name="Lin Y.F."/>
            <person name="Huang M.D."/>
            <person name="Li C.Y."/>
            <person name="Huang L."/>
            <person name="Wang Z.W."/>
            <person name="Zhao X."/>
            <person name="Zhong W.Y."/>
            <person name="Peng D.H."/>
            <person name="Ahmad S."/>
            <person name="Lan S."/>
            <person name="Zhang J.S."/>
            <person name="Tsai W.C."/>
            <person name="Van de Peer Y."/>
            <person name="Liu Z.J."/>
        </authorList>
    </citation>
    <scope>NUCLEOTIDE SEQUENCE</scope>
    <source>
        <strain evidence="2">CP</strain>
    </source>
</reference>
<dbReference type="EMBL" id="JAUJYO010000006">
    <property type="protein sequence ID" value="KAK1313983.1"/>
    <property type="molecule type" value="Genomic_DNA"/>
</dbReference>
<dbReference type="Proteomes" id="UP001180020">
    <property type="component" value="Unassembled WGS sequence"/>
</dbReference>
<comment type="caution">
    <text evidence="2">The sequence shown here is derived from an EMBL/GenBank/DDBJ whole genome shotgun (WGS) entry which is preliminary data.</text>
</comment>
<accession>A0AAV9EME0</accession>
<organism evidence="2 3">
    <name type="scientific">Acorus calamus</name>
    <name type="common">Sweet flag</name>
    <dbReference type="NCBI Taxonomy" id="4465"/>
    <lineage>
        <taxon>Eukaryota</taxon>
        <taxon>Viridiplantae</taxon>
        <taxon>Streptophyta</taxon>
        <taxon>Embryophyta</taxon>
        <taxon>Tracheophyta</taxon>
        <taxon>Spermatophyta</taxon>
        <taxon>Magnoliopsida</taxon>
        <taxon>Liliopsida</taxon>
        <taxon>Acoraceae</taxon>
        <taxon>Acorus</taxon>
    </lineage>
</organism>
<feature type="chain" id="PRO_5043541316" evidence="1">
    <location>
        <begin position="22"/>
        <end position="51"/>
    </location>
</feature>
<keyword evidence="1" id="KW-0732">Signal</keyword>
<feature type="signal peptide" evidence="1">
    <location>
        <begin position="1"/>
        <end position="21"/>
    </location>
</feature>
<proteinExistence type="predicted"/>
<evidence type="ECO:0000256" key="1">
    <source>
        <dbReference type="SAM" id="SignalP"/>
    </source>
</evidence>
<name>A0AAV9EME0_ACOCL</name>
<gene>
    <name evidence="2" type="ORF">QJS10_CPA06g00932</name>
</gene>
<evidence type="ECO:0000313" key="3">
    <source>
        <dbReference type="Proteomes" id="UP001180020"/>
    </source>
</evidence>